<evidence type="ECO:0000259" key="1">
    <source>
        <dbReference type="Pfam" id="PF09995"/>
    </source>
</evidence>
<dbReference type="RefSeq" id="WP_172109058.1">
    <property type="nucleotide sequence ID" value="NZ_JABFDM010000015.1"/>
</dbReference>
<dbReference type="Pfam" id="PF09995">
    <property type="entry name" value="MPAB_Lcp_cat"/>
    <property type="match status" value="1"/>
</dbReference>
<feature type="domain" description="ER-bound oxygenase mpaB/mpaB'/Rubber oxygenase catalytic" evidence="1">
    <location>
        <begin position="35"/>
        <end position="263"/>
    </location>
</feature>
<sequence>MIVSEADFQRCLDEVLSAPAVAGDGVLGPDSVMWLVHREAALFLGAGRALLLQLAHPWVAAGIAEQSKVFADPLGRFHRTFGIVYTMVFGTRAQAVAVARRLHRRHAAVDGVMPESVGPFPVGSRFVANDVDALRWVHATLVETAMMSYGLLCPPLGDAEREQYWREATRFAGLFGIPHEALPPDWVSFKAYTAGMMASDTLTVSAAARDIAQRIFSGEATWIGPPRWFTALTAEMLPERLRLAFALPFDERDRRSAARARIWLPRAYAALPERLRTVGPYQEAMARIRGEPCPSLTCLLNRAWIGQPLMPAAGTAGMPRPPAHG</sequence>
<protein>
    <submittedName>
        <fullName evidence="2">DUF2236 domain-containing protein</fullName>
    </submittedName>
</protein>
<reference evidence="2" key="1">
    <citation type="submission" date="2020-05" db="EMBL/GenBank/DDBJ databases">
        <title>Nod-independent and nitrogen-fixing Bradyrhizobium aeschynomene sp. nov. isolated from nodules of Aeschynomene indica.</title>
        <authorList>
            <person name="Zhang Z."/>
        </authorList>
    </citation>
    <scope>NUCLEOTIDE SEQUENCE</scope>
    <source>
        <strain evidence="2">83012</strain>
    </source>
</reference>
<dbReference type="EMBL" id="JABFDN010000001">
    <property type="protein sequence ID" value="NPU64086.1"/>
    <property type="molecule type" value="Genomic_DNA"/>
</dbReference>
<gene>
    <name evidence="2" type="ORF">HL667_03655</name>
</gene>
<name>A0ABX2C749_9BRAD</name>
<proteinExistence type="predicted"/>
<dbReference type="PANTHER" id="PTHR36151">
    <property type="entry name" value="BLR2777 PROTEIN"/>
    <property type="match status" value="1"/>
</dbReference>
<keyword evidence="3" id="KW-1185">Reference proteome</keyword>
<accession>A0ABX2C749</accession>
<dbReference type="PANTHER" id="PTHR36151:SF3">
    <property type="entry name" value="ER-BOUND OXYGENASE MPAB_MPAB'_RUBBER OXYGENASE CATALYTIC DOMAIN-CONTAINING PROTEIN"/>
    <property type="match status" value="1"/>
</dbReference>
<evidence type="ECO:0000313" key="2">
    <source>
        <dbReference type="EMBL" id="NPU64086.1"/>
    </source>
</evidence>
<comment type="caution">
    <text evidence="2">The sequence shown here is derived from an EMBL/GenBank/DDBJ whole genome shotgun (WGS) entry which is preliminary data.</text>
</comment>
<evidence type="ECO:0000313" key="3">
    <source>
        <dbReference type="Proteomes" id="UP000886476"/>
    </source>
</evidence>
<dbReference type="Proteomes" id="UP000886476">
    <property type="component" value="Unassembled WGS sequence"/>
</dbReference>
<dbReference type="InterPro" id="IPR018713">
    <property type="entry name" value="MPAB/Lcp_cat_dom"/>
</dbReference>
<organism evidence="2 3">
    <name type="scientific">Bradyrhizobium aeschynomenes</name>
    <dbReference type="NCBI Taxonomy" id="2734909"/>
    <lineage>
        <taxon>Bacteria</taxon>
        <taxon>Pseudomonadati</taxon>
        <taxon>Pseudomonadota</taxon>
        <taxon>Alphaproteobacteria</taxon>
        <taxon>Hyphomicrobiales</taxon>
        <taxon>Nitrobacteraceae</taxon>
        <taxon>Bradyrhizobium</taxon>
    </lineage>
</organism>